<name>A0A9P5PC29_9AGAR</name>
<keyword evidence="2" id="KW-0472">Membrane</keyword>
<evidence type="ECO:0000313" key="4">
    <source>
        <dbReference type="EMBL" id="KAF9060718.1"/>
    </source>
</evidence>
<dbReference type="OrthoDB" id="2962003at2759"/>
<comment type="caution">
    <text evidence="4">The sequence shown here is derived from an EMBL/GenBank/DDBJ whole genome shotgun (WGS) entry which is preliminary data.</text>
</comment>
<gene>
    <name evidence="4" type="ORF">BDP27DRAFT_1370314</name>
</gene>
<keyword evidence="2" id="KW-0812">Transmembrane</keyword>
<feature type="chain" id="PRO_5040389683" evidence="3">
    <location>
        <begin position="19"/>
        <end position="304"/>
    </location>
</feature>
<reference evidence="4" key="1">
    <citation type="submission" date="2020-11" db="EMBL/GenBank/DDBJ databases">
        <authorList>
            <consortium name="DOE Joint Genome Institute"/>
            <person name="Ahrendt S."/>
            <person name="Riley R."/>
            <person name="Andreopoulos W."/>
            <person name="Labutti K."/>
            <person name="Pangilinan J."/>
            <person name="Ruiz-Duenas F.J."/>
            <person name="Barrasa J.M."/>
            <person name="Sanchez-Garcia M."/>
            <person name="Camarero S."/>
            <person name="Miyauchi S."/>
            <person name="Serrano A."/>
            <person name="Linde D."/>
            <person name="Babiker R."/>
            <person name="Drula E."/>
            <person name="Ayuso-Fernandez I."/>
            <person name="Pacheco R."/>
            <person name="Padilla G."/>
            <person name="Ferreira P."/>
            <person name="Barriuso J."/>
            <person name="Kellner H."/>
            <person name="Castanera R."/>
            <person name="Alfaro M."/>
            <person name="Ramirez L."/>
            <person name="Pisabarro A.G."/>
            <person name="Kuo A."/>
            <person name="Tritt A."/>
            <person name="Lipzen A."/>
            <person name="He G."/>
            <person name="Yan M."/>
            <person name="Ng V."/>
            <person name="Cullen D."/>
            <person name="Martin F."/>
            <person name="Rosso M.-N."/>
            <person name="Henrissat B."/>
            <person name="Hibbett D."/>
            <person name="Martinez A.T."/>
            <person name="Grigoriev I.V."/>
        </authorList>
    </citation>
    <scope>NUCLEOTIDE SEQUENCE</scope>
    <source>
        <strain evidence="4">AH 40177</strain>
    </source>
</reference>
<feature type="transmembrane region" description="Helical" evidence="2">
    <location>
        <begin position="143"/>
        <end position="167"/>
    </location>
</feature>
<proteinExistence type="predicted"/>
<keyword evidence="2" id="KW-1133">Transmembrane helix</keyword>
<feature type="region of interest" description="Disordered" evidence="1">
    <location>
        <begin position="252"/>
        <end position="304"/>
    </location>
</feature>
<dbReference type="EMBL" id="JADNRY010000231">
    <property type="protein sequence ID" value="KAF9060718.1"/>
    <property type="molecule type" value="Genomic_DNA"/>
</dbReference>
<keyword evidence="5" id="KW-1185">Reference proteome</keyword>
<sequence length="304" mass="33121">MFCVSFYVLVLFVAITSCRRSKRWLSTTYVYELLNVQATVTFPEIMPTTKSISRTVVASASGWVELFDSGNLECRFINSDSGECFDENFTGTGVPIPVVLTVLAMSTSMPAEPMSSNHQSSQVPFLTAVPDTTSQSSQIGSQIGAIVGSTIAGLVSVCNVTVLILWLRRRRKRTNPCQGLDCENCDASQESSTRQLQTKLLVFISGEGGNVHPICVEIGLLNKSNHIQKNPVQSIQDAISTQTENGTIINSMQPRSKRAQANPFAKGSQALPRPSQMTVAVDQSIKRRSEEFSSVSDPPPSYKS</sequence>
<evidence type="ECO:0000313" key="5">
    <source>
        <dbReference type="Proteomes" id="UP000772434"/>
    </source>
</evidence>
<organism evidence="4 5">
    <name type="scientific">Rhodocollybia butyracea</name>
    <dbReference type="NCBI Taxonomy" id="206335"/>
    <lineage>
        <taxon>Eukaryota</taxon>
        <taxon>Fungi</taxon>
        <taxon>Dikarya</taxon>
        <taxon>Basidiomycota</taxon>
        <taxon>Agaricomycotina</taxon>
        <taxon>Agaricomycetes</taxon>
        <taxon>Agaricomycetidae</taxon>
        <taxon>Agaricales</taxon>
        <taxon>Marasmiineae</taxon>
        <taxon>Omphalotaceae</taxon>
        <taxon>Rhodocollybia</taxon>
    </lineage>
</organism>
<keyword evidence="3" id="KW-0732">Signal</keyword>
<feature type="signal peptide" evidence="3">
    <location>
        <begin position="1"/>
        <end position="18"/>
    </location>
</feature>
<dbReference type="AlphaFoldDB" id="A0A9P5PC29"/>
<evidence type="ECO:0000256" key="3">
    <source>
        <dbReference type="SAM" id="SignalP"/>
    </source>
</evidence>
<evidence type="ECO:0000256" key="1">
    <source>
        <dbReference type="SAM" id="MobiDB-lite"/>
    </source>
</evidence>
<evidence type="ECO:0000256" key="2">
    <source>
        <dbReference type="SAM" id="Phobius"/>
    </source>
</evidence>
<accession>A0A9P5PC29</accession>
<dbReference type="Proteomes" id="UP000772434">
    <property type="component" value="Unassembled WGS sequence"/>
</dbReference>
<protein>
    <submittedName>
        <fullName evidence="4">Uncharacterized protein</fullName>
    </submittedName>
</protein>